<dbReference type="Proteomes" id="UP000070376">
    <property type="component" value="Unassembled WGS sequence"/>
</dbReference>
<keyword evidence="2" id="KW-1133">Transmembrane helix</keyword>
<dbReference type="PANTHER" id="PTHR21666:SF291">
    <property type="entry name" value="STAGE II SPORULATION PROTEIN Q"/>
    <property type="match status" value="1"/>
</dbReference>
<protein>
    <submittedName>
        <fullName evidence="4">Putative stage II sporulation protein Q</fullName>
    </submittedName>
</protein>
<dbReference type="RefSeq" id="WP_026683915.1">
    <property type="nucleotide sequence ID" value="NZ_KQ955799.1"/>
</dbReference>
<keyword evidence="2" id="KW-0812">Transmembrane</keyword>
<dbReference type="CDD" id="cd12797">
    <property type="entry name" value="M23_peptidase"/>
    <property type="match status" value="1"/>
</dbReference>
<reference evidence="5" key="1">
    <citation type="submission" date="2016-01" db="EMBL/GenBank/DDBJ databases">
        <authorList>
            <person name="Mitreva M."/>
            <person name="Pepin K.H."/>
            <person name="Mihindukulasuriya K.A."/>
            <person name="Fulton R."/>
            <person name="Fronick C."/>
            <person name="O'Laughlin M."/>
            <person name="Miner T."/>
            <person name="Herter B."/>
            <person name="Rosa B.A."/>
            <person name="Cordes M."/>
            <person name="Tomlinson C."/>
            <person name="Wollam A."/>
            <person name="Palsikar V.B."/>
            <person name="Mardis E.R."/>
            <person name="Wilson R.K."/>
        </authorList>
    </citation>
    <scope>NUCLEOTIDE SEQUENCE [LARGE SCALE GENOMIC DNA]</scope>
    <source>
        <strain evidence="5">GED7749B</strain>
    </source>
</reference>
<accession>A0A133L0A3</accession>
<keyword evidence="2" id="KW-0472">Membrane</keyword>
<evidence type="ECO:0000313" key="5">
    <source>
        <dbReference type="Proteomes" id="UP000070376"/>
    </source>
</evidence>
<feature type="region of interest" description="Disordered" evidence="1">
    <location>
        <begin position="222"/>
        <end position="256"/>
    </location>
</feature>
<evidence type="ECO:0000256" key="1">
    <source>
        <dbReference type="SAM" id="MobiDB-lite"/>
    </source>
</evidence>
<dbReference type="SUPFAM" id="SSF51261">
    <property type="entry name" value="Duplicated hybrid motif"/>
    <property type="match status" value="1"/>
</dbReference>
<dbReference type="Pfam" id="PF01551">
    <property type="entry name" value="Peptidase_M23"/>
    <property type="match status" value="1"/>
</dbReference>
<dbReference type="EMBL" id="LRPN01000017">
    <property type="protein sequence ID" value="KWZ85304.1"/>
    <property type="molecule type" value="Genomic_DNA"/>
</dbReference>
<dbReference type="InterPro" id="IPR011055">
    <property type="entry name" value="Dup_hybrid_motif"/>
</dbReference>
<dbReference type="Gene3D" id="2.70.70.10">
    <property type="entry name" value="Glucose Permease (Domain IIA)"/>
    <property type="match status" value="1"/>
</dbReference>
<feature type="transmembrane region" description="Helical" evidence="2">
    <location>
        <begin position="23"/>
        <end position="43"/>
    </location>
</feature>
<name>A0A133L0A3_HEYCO</name>
<comment type="caution">
    <text evidence="4">The sequence shown here is derived from an EMBL/GenBank/DDBJ whole genome shotgun (WGS) entry which is preliminary data.</text>
</comment>
<feature type="domain" description="M23ase beta-sheet core" evidence="3">
    <location>
        <begin position="119"/>
        <end position="217"/>
    </location>
</feature>
<dbReference type="PANTHER" id="PTHR21666">
    <property type="entry name" value="PEPTIDASE-RELATED"/>
    <property type="match status" value="1"/>
</dbReference>
<organism evidence="4 5">
    <name type="scientific">Heyndrickxia coagulans</name>
    <name type="common">Weizmannia coagulans</name>
    <dbReference type="NCBI Taxonomy" id="1398"/>
    <lineage>
        <taxon>Bacteria</taxon>
        <taxon>Bacillati</taxon>
        <taxon>Bacillota</taxon>
        <taxon>Bacilli</taxon>
        <taxon>Bacillales</taxon>
        <taxon>Bacillaceae</taxon>
        <taxon>Heyndrickxia</taxon>
    </lineage>
</organism>
<gene>
    <name evidence="4" type="ORF">HMPREF3213_00476</name>
</gene>
<feature type="compositionally biased region" description="Low complexity" evidence="1">
    <location>
        <begin position="234"/>
        <end position="256"/>
    </location>
</feature>
<dbReference type="InterPro" id="IPR050570">
    <property type="entry name" value="Cell_wall_metabolism_enzyme"/>
</dbReference>
<dbReference type="AlphaFoldDB" id="A0A133L0A3"/>
<dbReference type="InterPro" id="IPR016047">
    <property type="entry name" value="M23ase_b-sheet_dom"/>
</dbReference>
<sequence>MREEEKKRPSQPKNIKNFFKKRWVYPAIYLVSAVLLITGIIWYQSLGTHSAKEKFKNDASISQKGSGNEAIEVNKAVENFRMPVQKPELATIEKKFYDANASVKDQEAALVVYGNTYQPNQGVDITMKNGKTFDVVAAMGGTVTKVQEDAVLGNVIEVEHDKGVTTEYQSVKDIAVKEGDTVKQGQTIAKAGRSELNKAAGTHLHFEIRKDDVAVNPEGYFNKTVSDVKTPEVSSESSQSKQSQSSEKTSTSQKSH</sequence>
<dbReference type="PATRIC" id="fig|1398.22.peg.472"/>
<evidence type="ECO:0000259" key="3">
    <source>
        <dbReference type="Pfam" id="PF01551"/>
    </source>
</evidence>
<proteinExistence type="predicted"/>
<evidence type="ECO:0000256" key="2">
    <source>
        <dbReference type="SAM" id="Phobius"/>
    </source>
</evidence>
<evidence type="ECO:0000313" key="4">
    <source>
        <dbReference type="EMBL" id="KWZ85304.1"/>
    </source>
</evidence>
<dbReference type="GO" id="GO:0004222">
    <property type="term" value="F:metalloendopeptidase activity"/>
    <property type="evidence" value="ECO:0007669"/>
    <property type="project" value="TreeGrafter"/>
</dbReference>